<dbReference type="PANTHER" id="PTHR37828">
    <property type="entry name" value="GSR2449 PROTEIN"/>
    <property type="match status" value="1"/>
</dbReference>
<keyword evidence="3" id="KW-0378">Hydrolase</keyword>
<name>A0A5M8QME0_9BACT</name>
<reference evidence="3 5" key="1">
    <citation type="submission" date="2019-07" db="EMBL/GenBank/DDBJ databases">
        <authorList>
            <person name="Qu J.-H."/>
        </authorList>
    </citation>
    <scope>NUCLEOTIDE SEQUENCE [LARGE SCALE GENOMIC DNA]</scope>
    <source>
        <strain evidence="3 5">MDT1-10-3</strain>
    </source>
</reference>
<dbReference type="AlphaFoldDB" id="A0A5M8QME0"/>
<reference evidence="3 5" key="2">
    <citation type="submission" date="2019-09" db="EMBL/GenBank/DDBJ databases">
        <title>A bacterium isolated from glacier soil.</title>
        <authorList>
            <person name="Liu Q."/>
        </authorList>
    </citation>
    <scope>NUCLEOTIDE SEQUENCE [LARGE SCALE GENOMIC DNA]</scope>
    <source>
        <strain evidence="3 5">MDT1-10-3</strain>
    </source>
</reference>
<sequence length="96" mass="10687">MFLIELTYAVPFAEIEPFMAEHLAFVEQGFSAGHFLASGRKVPRDGGFIFCRASSRQAVEELMQADPFVYQALVEVRIVEFVTSRTIPEMAGLAEA</sequence>
<dbReference type="Proteomes" id="UP001570846">
    <property type="component" value="Unassembled WGS sequence"/>
</dbReference>
<dbReference type="PANTHER" id="PTHR37828:SF1">
    <property type="entry name" value="YCII-RELATED DOMAIN-CONTAINING PROTEIN"/>
    <property type="match status" value="1"/>
</dbReference>
<dbReference type="SUPFAM" id="SSF54909">
    <property type="entry name" value="Dimeric alpha+beta barrel"/>
    <property type="match status" value="1"/>
</dbReference>
<evidence type="ECO:0000313" key="5">
    <source>
        <dbReference type="Proteomes" id="UP000323866"/>
    </source>
</evidence>
<dbReference type="Pfam" id="PF03795">
    <property type="entry name" value="YCII"/>
    <property type="match status" value="1"/>
</dbReference>
<evidence type="ECO:0000313" key="6">
    <source>
        <dbReference type="Proteomes" id="UP001570846"/>
    </source>
</evidence>
<accession>A0A5M8QME0</accession>
<evidence type="ECO:0000313" key="3">
    <source>
        <dbReference type="EMBL" id="KAA6437249.1"/>
    </source>
</evidence>
<dbReference type="OrthoDB" id="9814407at2"/>
<evidence type="ECO:0000259" key="2">
    <source>
        <dbReference type="Pfam" id="PF03795"/>
    </source>
</evidence>
<gene>
    <name evidence="4" type="ORF">ACD591_12310</name>
    <name evidence="3" type="ORF">FOE74_01760</name>
</gene>
<comment type="similarity">
    <text evidence="1">Belongs to the YciI family.</text>
</comment>
<evidence type="ECO:0000313" key="4">
    <source>
        <dbReference type="EMBL" id="MFA1772075.1"/>
    </source>
</evidence>
<protein>
    <submittedName>
        <fullName evidence="3">GTP cyclohydrolase</fullName>
    </submittedName>
    <submittedName>
        <fullName evidence="4">YciI family protein</fullName>
    </submittedName>
</protein>
<proteinExistence type="inferred from homology"/>
<dbReference type="GO" id="GO:0016787">
    <property type="term" value="F:hydrolase activity"/>
    <property type="evidence" value="ECO:0007669"/>
    <property type="project" value="UniProtKB-KW"/>
</dbReference>
<dbReference type="Proteomes" id="UP000323866">
    <property type="component" value="Unassembled WGS sequence"/>
</dbReference>
<dbReference type="Gene3D" id="3.30.70.1060">
    <property type="entry name" value="Dimeric alpha+beta barrel"/>
    <property type="match status" value="1"/>
</dbReference>
<dbReference type="EMBL" id="VKKZ01000010">
    <property type="protein sequence ID" value="KAA6437249.1"/>
    <property type="molecule type" value="Genomic_DNA"/>
</dbReference>
<dbReference type="InterPro" id="IPR011008">
    <property type="entry name" value="Dimeric_a/b-barrel"/>
</dbReference>
<evidence type="ECO:0000256" key="1">
    <source>
        <dbReference type="ARBA" id="ARBA00007689"/>
    </source>
</evidence>
<keyword evidence="6" id="KW-1185">Reference proteome</keyword>
<dbReference type="EMBL" id="JBGOGF010000006">
    <property type="protein sequence ID" value="MFA1772075.1"/>
    <property type="molecule type" value="Genomic_DNA"/>
</dbReference>
<feature type="domain" description="YCII-related" evidence="2">
    <location>
        <begin position="1"/>
        <end position="79"/>
    </location>
</feature>
<dbReference type="InterPro" id="IPR005545">
    <property type="entry name" value="YCII"/>
</dbReference>
<reference evidence="4 6" key="3">
    <citation type="submission" date="2024-08" db="EMBL/GenBank/DDBJ databases">
        <authorList>
            <person name="Wei W."/>
        </authorList>
    </citation>
    <scope>NUCLEOTIDE SEQUENCE [LARGE SCALE GENOMIC DNA]</scope>
    <source>
        <strain evidence="4 6">XU2</strain>
    </source>
</reference>
<comment type="caution">
    <text evidence="3">The sequence shown here is derived from an EMBL/GenBank/DDBJ whole genome shotgun (WGS) entry which is preliminary data.</text>
</comment>
<dbReference type="RefSeq" id="WP_149096888.1">
    <property type="nucleotide sequence ID" value="NZ_BMMG01000001.1"/>
</dbReference>
<organism evidence="3 5">
    <name type="scientific">Rufibacter glacialis</name>
    <dbReference type="NCBI Taxonomy" id="1259555"/>
    <lineage>
        <taxon>Bacteria</taxon>
        <taxon>Pseudomonadati</taxon>
        <taxon>Bacteroidota</taxon>
        <taxon>Cytophagia</taxon>
        <taxon>Cytophagales</taxon>
        <taxon>Hymenobacteraceae</taxon>
        <taxon>Rufibacter</taxon>
    </lineage>
</organism>